<dbReference type="InterPro" id="IPR042186">
    <property type="entry name" value="FimD_plug_dom"/>
</dbReference>
<evidence type="ECO:0000256" key="1">
    <source>
        <dbReference type="ARBA" id="ARBA00004571"/>
    </source>
</evidence>
<dbReference type="GO" id="GO:0009279">
    <property type="term" value="C:cell outer membrane"/>
    <property type="evidence" value="ECO:0007669"/>
    <property type="project" value="UniProtKB-SubCell"/>
</dbReference>
<evidence type="ECO:0000256" key="8">
    <source>
        <dbReference type="ARBA" id="ARBA00023237"/>
    </source>
</evidence>
<comment type="similarity">
    <text evidence="2">Belongs to the fimbrial export usher family.</text>
</comment>
<comment type="caution">
    <text evidence="11">The sequence shown here is derived from an EMBL/GenBank/DDBJ whole genome shotgun (WGS) entry which is preliminary data.</text>
</comment>
<dbReference type="InterPro" id="IPR000015">
    <property type="entry name" value="Fimb_usher"/>
</dbReference>
<evidence type="ECO:0000256" key="3">
    <source>
        <dbReference type="ARBA" id="ARBA00022448"/>
    </source>
</evidence>
<accession>A0A4R1XTM7</accession>
<evidence type="ECO:0000259" key="9">
    <source>
        <dbReference type="Pfam" id="PF13953"/>
    </source>
</evidence>
<dbReference type="PROSITE" id="PS51257">
    <property type="entry name" value="PROKAR_LIPOPROTEIN"/>
    <property type="match status" value="1"/>
</dbReference>
<keyword evidence="7" id="KW-0472">Membrane</keyword>
<evidence type="ECO:0000256" key="6">
    <source>
        <dbReference type="ARBA" id="ARBA00022729"/>
    </source>
</evidence>
<comment type="subcellular location">
    <subcellularLocation>
        <location evidence="1">Cell outer membrane</location>
        <topology evidence="1">Multi-pass membrane protein</topology>
    </subcellularLocation>
</comment>
<dbReference type="GO" id="GO:0015473">
    <property type="term" value="F:fimbrial usher porin activity"/>
    <property type="evidence" value="ECO:0007669"/>
    <property type="project" value="InterPro"/>
</dbReference>
<evidence type="ECO:0000256" key="7">
    <source>
        <dbReference type="ARBA" id="ARBA00023136"/>
    </source>
</evidence>
<feature type="domain" description="PapC N-terminal" evidence="10">
    <location>
        <begin position="55"/>
        <end position="195"/>
    </location>
</feature>
<protein>
    <submittedName>
        <fullName evidence="11">Outer membrane usher protein</fullName>
    </submittedName>
</protein>
<dbReference type="OrthoDB" id="6554712at2"/>
<sequence>MNVLKYFNLASNHKTRFKLKVLTQYCLLSGCLFTLSSLSSLYAETEQLNTENFAEFDQSVLMGSRKNIDLNLFAYGNPILAGQYDVNIYVNGQWKGRQSLDFKSQAAINRVEHCFTFEELDSLDIDTSLVNIKDDKQCLVLSQWIEQASTQLNNHDYRYSISVPQAFLKRSARGYVSPETWDRGINAGYLSYNLNSKFRENENFIQGQNHSNKRSQDHYLSLNAGLNIGDWQLRHQAIANKSDQASVDYQSLNTYAQKAFPQIKAIATLGQSYTSGELFNSFAFTGLQLKSEDRMLPETQLGYAPVIRGVANTNAMVEVRQNNQMIYQVAVNPGAFVIDDLFPTGFGSDLEVTVREANGQTQSFNVPYNSVAMLLRPKQHRYAVTAGRYRAEYLDDPDYFLQATYQRGINNALTAYTGVILAEHYQAYQFGAAVSTPIGAFSLDATHAETASLAAAEADQSGQSYRISYNTSIDQTNTQFNIAAYRFSSQDYRSFAMAQSQQDRQKNKLIDSGFSGEKHKLQISIQQPLAPRWGSFFANGSWDRYWGQQGSGTDFQMGYQNQYKNLSYSLSLQRIEDGLGQRDNHFFAMLSFPLQFRKNNLTLTQMLSDTGNTMAINGSFGEHRALSVNAALNDIGYSHTALNSSVQYRSPYATASVSGSFADDYQQYGLNLTGTLLAHRHGVSFSPEMGDTMVLISAKGAHGARIKNTSGLKVDARGYAVIPYVTAYRLNEIAIDPKNVNLKVEMLSTVQELAPFAGAIAKVEFKTKTGWPLLIKAKQANGEGLPFAAQVYDAQGQDVGVVTQGSQILIRTESLSGQLSVKWGDEQHAQCHVDYQLDNNQKTGHGYHVIEGICQ</sequence>
<dbReference type="Gene3D" id="2.60.40.3110">
    <property type="match status" value="1"/>
</dbReference>
<proteinExistence type="inferred from homology"/>
<dbReference type="InterPro" id="IPR025885">
    <property type="entry name" value="PapC_N"/>
</dbReference>
<dbReference type="Gene3D" id="2.60.40.2610">
    <property type="entry name" value="Outer membrane usher protein FimD, plug domain"/>
    <property type="match status" value="1"/>
</dbReference>
<keyword evidence="8" id="KW-0998">Cell outer membrane</keyword>
<dbReference type="Gene3D" id="3.10.20.410">
    <property type="match status" value="1"/>
</dbReference>
<evidence type="ECO:0000313" key="11">
    <source>
        <dbReference type="EMBL" id="TCM66602.1"/>
    </source>
</evidence>
<dbReference type="PANTHER" id="PTHR30451">
    <property type="entry name" value="OUTER MEMBRANE USHER PROTEIN"/>
    <property type="match status" value="1"/>
</dbReference>
<keyword evidence="6" id="KW-0732">Signal</keyword>
<dbReference type="PANTHER" id="PTHR30451:SF3">
    <property type="entry name" value="OUTER MEMBRANE USHER PROTEIN HTRE-RELATED"/>
    <property type="match status" value="1"/>
</dbReference>
<keyword evidence="12" id="KW-1185">Reference proteome</keyword>
<organism evidence="11 12">
    <name type="scientific">Acinetobacter calcoaceticus</name>
    <dbReference type="NCBI Taxonomy" id="471"/>
    <lineage>
        <taxon>Bacteria</taxon>
        <taxon>Pseudomonadati</taxon>
        <taxon>Pseudomonadota</taxon>
        <taxon>Gammaproteobacteria</taxon>
        <taxon>Moraxellales</taxon>
        <taxon>Moraxellaceae</taxon>
        <taxon>Acinetobacter</taxon>
        <taxon>Acinetobacter calcoaceticus/baumannii complex</taxon>
    </lineage>
</organism>
<evidence type="ECO:0000313" key="12">
    <source>
        <dbReference type="Proteomes" id="UP000294963"/>
    </source>
</evidence>
<dbReference type="SUPFAM" id="SSF141729">
    <property type="entry name" value="FimD N-terminal domain-like"/>
    <property type="match status" value="1"/>
</dbReference>
<dbReference type="Pfam" id="PF00577">
    <property type="entry name" value="Usher"/>
    <property type="match status" value="1"/>
</dbReference>
<dbReference type="Gene3D" id="2.60.40.2070">
    <property type="match status" value="1"/>
</dbReference>
<name>A0A4R1XTM7_ACICA</name>
<dbReference type="InterPro" id="IPR043142">
    <property type="entry name" value="PapC-like_C_sf"/>
</dbReference>
<dbReference type="Proteomes" id="UP000294963">
    <property type="component" value="Unassembled WGS sequence"/>
</dbReference>
<dbReference type="EMBL" id="SLVJ01000012">
    <property type="protein sequence ID" value="TCM66602.1"/>
    <property type="molecule type" value="Genomic_DNA"/>
</dbReference>
<evidence type="ECO:0000259" key="10">
    <source>
        <dbReference type="Pfam" id="PF13954"/>
    </source>
</evidence>
<gene>
    <name evidence="11" type="ORF">EC844_11245</name>
</gene>
<reference evidence="11 12" key="1">
    <citation type="submission" date="2019-03" db="EMBL/GenBank/DDBJ databases">
        <title>Genomic analyses of the natural microbiome of Caenorhabditis elegans.</title>
        <authorList>
            <person name="Samuel B."/>
        </authorList>
    </citation>
    <scope>NUCLEOTIDE SEQUENCE [LARGE SCALE GENOMIC DNA]</scope>
    <source>
        <strain evidence="11 12">JUb89</strain>
    </source>
</reference>
<keyword evidence="4" id="KW-1134">Transmembrane beta strand</keyword>
<dbReference type="Pfam" id="PF13953">
    <property type="entry name" value="PapC_C"/>
    <property type="match status" value="1"/>
</dbReference>
<feature type="domain" description="PapC-like C-terminal" evidence="9">
    <location>
        <begin position="774"/>
        <end position="838"/>
    </location>
</feature>
<keyword evidence="3" id="KW-0813">Transport</keyword>
<dbReference type="InterPro" id="IPR025949">
    <property type="entry name" value="PapC-like_C"/>
</dbReference>
<dbReference type="AlphaFoldDB" id="A0A4R1XTM7"/>
<dbReference type="GO" id="GO:0009297">
    <property type="term" value="P:pilus assembly"/>
    <property type="evidence" value="ECO:0007669"/>
    <property type="project" value="InterPro"/>
</dbReference>
<evidence type="ECO:0000256" key="4">
    <source>
        <dbReference type="ARBA" id="ARBA00022452"/>
    </source>
</evidence>
<dbReference type="Pfam" id="PF13954">
    <property type="entry name" value="PapC_N"/>
    <property type="match status" value="1"/>
</dbReference>
<keyword evidence="5" id="KW-0812">Transmembrane</keyword>
<evidence type="ECO:0000256" key="2">
    <source>
        <dbReference type="ARBA" id="ARBA00008064"/>
    </source>
</evidence>
<dbReference type="InterPro" id="IPR037224">
    <property type="entry name" value="PapC_N_sf"/>
</dbReference>
<evidence type="ECO:0000256" key="5">
    <source>
        <dbReference type="ARBA" id="ARBA00022692"/>
    </source>
</evidence>